<evidence type="ECO:0000313" key="4">
    <source>
        <dbReference type="EMBL" id="KAB1212871.1"/>
    </source>
</evidence>
<dbReference type="Pfam" id="PF13960">
    <property type="entry name" value="DUF4218"/>
    <property type="match status" value="1"/>
</dbReference>
<dbReference type="Pfam" id="PF13952">
    <property type="entry name" value="DUF4216"/>
    <property type="match status" value="1"/>
</dbReference>
<keyword evidence="5" id="KW-1185">Reference proteome</keyword>
<name>A0A6A1VJ59_9ROSI</name>
<dbReference type="Pfam" id="PF02992">
    <property type="entry name" value="Transposase_21"/>
    <property type="match status" value="1"/>
</dbReference>
<dbReference type="Proteomes" id="UP000516437">
    <property type="component" value="Chromosome 5"/>
</dbReference>
<dbReference type="InterPro" id="IPR004242">
    <property type="entry name" value="Transposase_21"/>
</dbReference>
<reference evidence="4 5" key="1">
    <citation type="journal article" date="2019" name="Plant Biotechnol. J.">
        <title>The red bayberry genome and genetic basis of sex determination.</title>
        <authorList>
            <person name="Jia H.M."/>
            <person name="Jia H.J."/>
            <person name="Cai Q.L."/>
            <person name="Wang Y."/>
            <person name="Zhao H.B."/>
            <person name="Yang W.F."/>
            <person name="Wang G.Y."/>
            <person name="Li Y.H."/>
            <person name="Zhan D.L."/>
            <person name="Shen Y.T."/>
            <person name="Niu Q.F."/>
            <person name="Chang L."/>
            <person name="Qiu J."/>
            <person name="Zhao L."/>
            <person name="Xie H.B."/>
            <person name="Fu W.Y."/>
            <person name="Jin J."/>
            <person name="Li X.W."/>
            <person name="Jiao Y."/>
            <person name="Zhou C.C."/>
            <person name="Tu T."/>
            <person name="Chai C.Y."/>
            <person name="Gao J.L."/>
            <person name="Fan L.J."/>
            <person name="van de Weg E."/>
            <person name="Wang J.Y."/>
            <person name="Gao Z.S."/>
        </authorList>
    </citation>
    <scope>NUCLEOTIDE SEQUENCE [LARGE SCALE GENOMIC DNA]</scope>
    <source>
        <tissue evidence="4">Leaves</tissue>
    </source>
</reference>
<dbReference type="PANTHER" id="PTHR10775">
    <property type="entry name" value="OS08G0208400 PROTEIN"/>
    <property type="match status" value="1"/>
</dbReference>
<feature type="domain" description="Transposase-associated" evidence="3">
    <location>
        <begin position="9"/>
        <end position="72"/>
    </location>
</feature>
<comment type="caution">
    <text evidence="4">The sequence shown here is derived from an EMBL/GenBank/DDBJ whole genome shotgun (WGS) entry which is preliminary data.</text>
</comment>
<organism evidence="4 5">
    <name type="scientific">Morella rubra</name>
    <name type="common">Chinese bayberry</name>
    <dbReference type="NCBI Taxonomy" id="262757"/>
    <lineage>
        <taxon>Eukaryota</taxon>
        <taxon>Viridiplantae</taxon>
        <taxon>Streptophyta</taxon>
        <taxon>Embryophyta</taxon>
        <taxon>Tracheophyta</taxon>
        <taxon>Spermatophyta</taxon>
        <taxon>Magnoliopsida</taxon>
        <taxon>eudicotyledons</taxon>
        <taxon>Gunneridae</taxon>
        <taxon>Pentapetalae</taxon>
        <taxon>rosids</taxon>
        <taxon>fabids</taxon>
        <taxon>Fagales</taxon>
        <taxon>Myricaceae</taxon>
        <taxon>Morella</taxon>
    </lineage>
</organism>
<evidence type="ECO:0000259" key="3">
    <source>
        <dbReference type="Pfam" id="PF13963"/>
    </source>
</evidence>
<sequence length="1185" mass="137499">MHITDRFKDPEYGTGVGKFMSMSRQHVDDLNRVRCPCQKCRNRYYKPLNVVEDHLWLNGFSRDYTKWVFHGESDNLDTTVVQESSDDDVVSDYEGDEMEELLEDVYMGTFRHAGVEETSTPNGAAWGECDPKKVRKLWEDAQIPLYPSCETFSKLSFVVKLLHLKTINNWSSKSFDMLLLLLRDAFKSVGVRLPKTFYEAKQLRRGLGFSYVKVDACKNDCVLFWKEHASLHQCPVCGESRWSSNCRRRKKIPNKVLRYFPLKPRLQRLFMTKMTARDMRWHNEKRVDDESNLRHPADGQVWKEFDEQHAWFAKDVRNVRLGLASDGFNPFGTMSVSYSMWLVLLVPYNLPPWKCMKEPYTMMALLIPGPKAPGNNIDVYLRPLIDELKELWDSGVDTYDAHMSQIFRLHAALLWTINDFPAYGNLSGWSTKGKLACPVCNEETVSMRLKYGKKQCYMGHRRFLPMGHAWRRKRALFDGSVEHRLQPRELSGVDVMEQLQKLKTRPPGKSPLLKKIPRESYELNWTKYSIFFELPYWSTIRLRHNLDVMHIEKNICDNILGTLLNLEGKTKDTVKTRKDLEHLGLRPELHIQELSGRAQGLMPPACYTLSKVERQSFCQWVKAVKFTDGYASNIARCVNVAECKLSGMKSHDSHVFLHHLLPSGIRGYLRQDIRQALIELSSFFRDLCARTLGIDVLLRLQRDIAQILCKLEMILPPSFFDIMVHLAIHLPTEALLAGPVQYRWMYPIERSLGKLKRFVRNMACPEGSIAEAYVDNECLTFCSMYIRNMETKFDPNRDRNADRGQNNMDNQFSVFSPYVRPLGSSNTRLMDKCLFAKAQWYVLNNCTEIGPYLEEHYEIVRTKWPNDFAKKHEEEFPLWFKKQIKEKHARSEVCVPPALYALACGAEPRVGSFSGCIMNGMRFHTASMEQFRQTQNSGVVVDGWHDESRIDFYGVLVDILELRYLDGHKVYLFCCDWWDLSDKKRGIRVDEHFTSVNISRRWYQEDPFILASQARQVIYIEDTKLRGDWRIVLKIPPRNMYDAPRASVDEDENIEVAHDALQEEVATRFNCTVLMVDGLSGPLRRNDVDPETVEVPLPATIETINDEDDDIYGDYESDGCISNMVENGSNEEDFESNEDCDDSCQLIFYPHQLIFRNWVGADGDNVLGPGLKISFFLFAEYLLKM</sequence>
<feature type="domain" description="DUF4218" evidence="2">
    <location>
        <begin position="687"/>
        <end position="796"/>
    </location>
</feature>
<evidence type="ECO:0000259" key="1">
    <source>
        <dbReference type="Pfam" id="PF13952"/>
    </source>
</evidence>
<dbReference type="InterPro" id="IPR025312">
    <property type="entry name" value="DUF4216"/>
</dbReference>
<proteinExistence type="predicted"/>
<dbReference type="InterPro" id="IPR029480">
    <property type="entry name" value="Transpos_assoc"/>
</dbReference>
<dbReference type="OrthoDB" id="1878503at2759"/>
<protein>
    <recommendedName>
        <fullName evidence="6">DUF4218 domain-containing protein</fullName>
    </recommendedName>
</protein>
<dbReference type="AlphaFoldDB" id="A0A6A1VJ59"/>
<accession>A0A6A1VJ59</accession>
<dbReference type="Pfam" id="PF13963">
    <property type="entry name" value="Transpos_assoc"/>
    <property type="match status" value="1"/>
</dbReference>
<evidence type="ECO:0000313" key="5">
    <source>
        <dbReference type="Proteomes" id="UP000516437"/>
    </source>
</evidence>
<dbReference type="PANTHER" id="PTHR10775:SF177">
    <property type="entry name" value="TNP2, PARTIAL"/>
    <property type="match status" value="1"/>
</dbReference>
<dbReference type="EMBL" id="RXIC02000023">
    <property type="protein sequence ID" value="KAB1212871.1"/>
    <property type="molecule type" value="Genomic_DNA"/>
</dbReference>
<gene>
    <name evidence="4" type="ORF">CJ030_MR5G010171</name>
</gene>
<evidence type="ECO:0008006" key="6">
    <source>
        <dbReference type="Google" id="ProtNLM"/>
    </source>
</evidence>
<dbReference type="InterPro" id="IPR025452">
    <property type="entry name" value="DUF4218"/>
</dbReference>
<feature type="domain" description="DUF4216" evidence="1">
    <location>
        <begin position="960"/>
        <end position="1032"/>
    </location>
</feature>
<evidence type="ECO:0000259" key="2">
    <source>
        <dbReference type="Pfam" id="PF13960"/>
    </source>
</evidence>